<dbReference type="GO" id="GO:0009897">
    <property type="term" value="C:external side of plasma membrane"/>
    <property type="evidence" value="ECO:0007669"/>
    <property type="project" value="TreeGrafter"/>
</dbReference>
<evidence type="ECO:0000256" key="5">
    <source>
        <dbReference type="ARBA" id="ARBA00023136"/>
    </source>
</evidence>
<protein>
    <recommendedName>
        <fullName evidence="10">Fibronectin type-III domain-containing protein</fullName>
    </recommendedName>
</protein>
<keyword evidence="3 7" id="KW-0732">Signal</keyword>
<evidence type="ECO:0000256" key="7">
    <source>
        <dbReference type="SAM" id="SignalP"/>
    </source>
</evidence>
<dbReference type="GO" id="GO:0004896">
    <property type="term" value="F:cytokine receptor activity"/>
    <property type="evidence" value="ECO:0007669"/>
    <property type="project" value="TreeGrafter"/>
</dbReference>
<keyword evidence="5" id="KW-0472">Membrane</keyword>
<evidence type="ECO:0000313" key="8">
    <source>
        <dbReference type="Ensembl" id="ENSAMXP00005037665.1"/>
    </source>
</evidence>
<dbReference type="AlphaFoldDB" id="A0A8B9KJS6"/>
<keyword evidence="4" id="KW-1133">Transmembrane helix</keyword>
<dbReference type="GO" id="GO:0016064">
    <property type="term" value="P:immunoglobulin mediated immune response"/>
    <property type="evidence" value="ECO:0007669"/>
    <property type="project" value="TreeGrafter"/>
</dbReference>
<dbReference type="InterPro" id="IPR013783">
    <property type="entry name" value="Ig-like_fold"/>
</dbReference>
<evidence type="ECO:0000256" key="3">
    <source>
        <dbReference type="ARBA" id="ARBA00022729"/>
    </source>
</evidence>
<sequence length="180" mass="20656">MFIHSLCVLPFSVLFFRYNCSFQLVSRDSCECQFQVDNFVPGETILTELWRGGAHLVTENMQTIEIIKPKKPINVSVEVTENGDFRISWSHNYTSNKKPFVENLRTNLSYGLKGKIDLTVKPLSTQVTVQLEQGRTYYELVGKKLQPNSDYIVTASVSSDYNDYQTFSDESDPLEFSTRL</sequence>
<feature type="chain" id="PRO_5034146144" description="Fibronectin type-III domain-containing protein" evidence="7">
    <location>
        <begin position="22"/>
        <end position="180"/>
    </location>
</feature>
<dbReference type="Proteomes" id="UP000694621">
    <property type="component" value="Unplaced"/>
</dbReference>
<dbReference type="PANTHER" id="PTHR23037">
    <property type="entry name" value="CYTOKINE RECEPTOR"/>
    <property type="match status" value="1"/>
</dbReference>
<accession>A0A8B9KJS6</accession>
<dbReference type="InterPro" id="IPR036116">
    <property type="entry name" value="FN3_sf"/>
</dbReference>
<dbReference type="SUPFAM" id="SSF49265">
    <property type="entry name" value="Fibronectin type III"/>
    <property type="match status" value="1"/>
</dbReference>
<evidence type="ECO:0000256" key="4">
    <source>
        <dbReference type="ARBA" id="ARBA00022989"/>
    </source>
</evidence>
<organism evidence="8 9">
    <name type="scientific">Astyanax mexicanus</name>
    <name type="common">Blind cave fish</name>
    <name type="synonym">Astyanax fasciatus mexicanus</name>
    <dbReference type="NCBI Taxonomy" id="7994"/>
    <lineage>
        <taxon>Eukaryota</taxon>
        <taxon>Metazoa</taxon>
        <taxon>Chordata</taxon>
        <taxon>Craniata</taxon>
        <taxon>Vertebrata</taxon>
        <taxon>Euteleostomi</taxon>
        <taxon>Actinopterygii</taxon>
        <taxon>Neopterygii</taxon>
        <taxon>Teleostei</taxon>
        <taxon>Ostariophysi</taxon>
        <taxon>Characiformes</taxon>
        <taxon>Characoidei</taxon>
        <taxon>Acestrorhamphidae</taxon>
        <taxon>Acestrorhamphinae</taxon>
        <taxon>Astyanax</taxon>
    </lineage>
</organism>
<evidence type="ECO:0000313" key="9">
    <source>
        <dbReference type="Proteomes" id="UP000694621"/>
    </source>
</evidence>
<feature type="signal peptide" evidence="7">
    <location>
        <begin position="1"/>
        <end position="21"/>
    </location>
</feature>
<dbReference type="Ensembl" id="ENSAMXT00005041030.1">
    <property type="protein sequence ID" value="ENSAMXP00005037665.1"/>
    <property type="gene ID" value="ENSAMXG00005017886.1"/>
</dbReference>
<proteinExistence type="predicted"/>
<dbReference type="Gene3D" id="2.60.40.10">
    <property type="entry name" value="Immunoglobulins"/>
    <property type="match status" value="1"/>
</dbReference>
<keyword evidence="6" id="KW-0675">Receptor</keyword>
<evidence type="ECO:0008006" key="10">
    <source>
        <dbReference type="Google" id="ProtNLM"/>
    </source>
</evidence>
<comment type="subcellular location">
    <subcellularLocation>
        <location evidence="1">Membrane</location>
        <topology evidence="1">Single-pass membrane protein</topology>
    </subcellularLocation>
</comment>
<name>A0A8B9KJS6_ASTMX</name>
<dbReference type="PANTHER" id="PTHR23037:SF42">
    <property type="entry name" value="CYTOKINE RECEPTOR COMMON SUBUNIT GAMMA ISOFORM X1-RELATED"/>
    <property type="match status" value="1"/>
</dbReference>
<evidence type="ECO:0000256" key="1">
    <source>
        <dbReference type="ARBA" id="ARBA00004167"/>
    </source>
</evidence>
<evidence type="ECO:0000256" key="2">
    <source>
        <dbReference type="ARBA" id="ARBA00022692"/>
    </source>
</evidence>
<keyword evidence="2" id="KW-0812">Transmembrane</keyword>
<evidence type="ECO:0000256" key="6">
    <source>
        <dbReference type="ARBA" id="ARBA00023170"/>
    </source>
</evidence>
<reference evidence="8" key="1">
    <citation type="submission" date="2025-08" db="UniProtKB">
        <authorList>
            <consortium name="Ensembl"/>
        </authorList>
    </citation>
    <scope>IDENTIFICATION</scope>
</reference>